<keyword evidence="15" id="KW-1185">Reference proteome</keyword>
<dbReference type="PROSITE" id="PS50109">
    <property type="entry name" value="HIS_KIN"/>
    <property type="match status" value="1"/>
</dbReference>
<comment type="catalytic activity">
    <reaction evidence="1">
        <text>ATP + protein L-histidine = ADP + protein N-phospho-L-histidine.</text>
        <dbReference type="EC" id="2.7.13.3"/>
    </reaction>
</comment>
<comment type="subcellular location">
    <subcellularLocation>
        <location evidence="2">Membrane</location>
    </subcellularLocation>
</comment>
<dbReference type="CDD" id="cd00082">
    <property type="entry name" value="HisKA"/>
    <property type="match status" value="1"/>
</dbReference>
<evidence type="ECO:0000256" key="2">
    <source>
        <dbReference type="ARBA" id="ARBA00004370"/>
    </source>
</evidence>
<dbReference type="GO" id="GO:0000155">
    <property type="term" value="F:phosphorelay sensor kinase activity"/>
    <property type="evidence" value="ECO:0007669"/>
    <property type="project" value="InterPro"/>
</dbReference>
<sequence length="422" mass="45785">MKRRSLRVRVALIFAGFGALISLILSIAIYVAVHDFGQRLIYETLHAESQDYLARLARTPDAMLPATRTLSGYALGDPDPRRAGPPALAVLPPGNRAIELDGRPYLARVVESGNRRYAFLFDVGPQLQRERNFLYYLIAGMVAMTGLSALGGFWLARRVVAPVTDLAARVAALEAPAAAVPAPPRPSQDEVDELAHAFDRYHARIQACVERERAFTADVSHELRTPLAIIRGAVEVLESDTALNNSQRQRIARIERASHDMTDLTGALLHLARESGAGDGAEEGCSIAEVVHGSVAKQRNLAGDGGVEFHVDAEADLQIRVAKTLAAVVVDNLIDNAVRHSRSGRIHVRLAERRLEVSDSGCGIAEDELERVFRRHYRGVASDGAGIGLSLVKRICELHGWRIAIASQTGSGTTATLIFPPE</sequence>
<dbReference type="Pfam" id="PF00672">
    <property type="entry name" value="HAMP"/>
    <property type="match status" value="1"/>
</dbReference>
<dbReference type="PANTHER" id="PTHR45436:SF16">
    <property type="entry name" value="HISTIDINE KINASE"/>
    <property type="match status" value="1"/>
</dbReference>
<dbReference type="GO" id="GO:0005886">
    <property type="term" value="C:plasma membrane"/>
    <property type="evidence" value="ECO:0007669"/>
    <property type="project" value="TreeGrafter"/>
</dbReference>
<dbReference type="SUPFAM" id="SSF47384">
    <property type="entry name" value="Homodimeric domain of signal transducing histidine kinase"/>
    <property type="match status" value="1"/>
</dbReference>
<evidence type="ECO:0000256" key="9">
    <source>
        <dbReference type="ARBA" id="ARBA00023012"/>
    </source>
</evidence>
<name>A0A4R1BS91_9PROT</name>
<keyword evidence="4" id="KW-0597">Phosphoprotein</keyword>
<dbReference type="Gene3D" id="6.10.340.10">
    <property type="match status" value="1"/>
</dbReference>
<dbReference type="PROSITE" id="PS50885">
    <property type="entry name" value="HAMP"/>
    <property type="match status" value="1"/>
</dbReference>
<dbReference type="InterPro" id="IPR036890">
    <property type="entry name" value="HATPase_C_sf"/>
</dbReference>
<accession>A0A4R1BS91</accession>
<evidence type="ECO:0000256" key="6">
    <source>
        <dbReference type="ARBA" id="ARBA00022692"/>
    </source>
</evidence>
<keyword evidence="6 11" id="KW-0812">Transmembrane</keyword>
<feature type="domain" description="HAMP" evidence="13">
    <location>
        <begin position="157"/>
        <end position="210"/>
    </location>
</feature>
<dbReference type="OrthoDB" id="9121563at2"/>
<gene>
    <name evidence="14" type="ORF">EZJ19_00730</name>
</gene>
<keyword evidence="8 11" id="KW-1133">Transmembrane helix</keyword>
<dbReference type="AlphaFoldDB" id="A0A4R1BS91"/>
<dbReference type="InterPro" id="IPR005467">
    <property type="entry name" value="His_kinase_dom"/>
</dbReference>
<dbReference type="CDD" id="cd00075">
    <property type="entry name" value="HATPase"/>
    <property type="match status" value="1"/>
</dbReference>
<evidence type="ECO:0000256" key="8">
    <source>
        <dbReference type="ARBA" id="ARBA00022989"/>
    </source>
</evidence>
<dbReference type="EMBL" id="SJZB01000002">
    <property type="protein sequence ID" value="TCJ20247.1"/>
    <property type="molecule type" value="Genomic_DNA"/>
</dbReference>
<keyword evidence="9" id="KW-0902">Two-component regulatory system</keyword>
<dbReference type="Pfam" id="PF00512">
    <property type="entry name" value="HisKA"/>
    <property type="match status" value="1"/>
</dbReference>
<dbReference type="PRINTS" id="PR00344">
    <property type="entry name" value="BCTRLSENSOR"/>
</dbReference>
<evidence type="ECO:0000256" key="4">
    <source>
        <dbReference type="ARBA" id="ARBA00022553"/>
    </source>
</evidence>
<evidence type="ECO:0000256" key="7">
    <source>
        <dbReference type="ARBA" id="ARBA00022777"/>
    </source>
</evidence>
<evidence type="ECO:0000313" key="14">
    <source>
        <dbReference type="EMBL" id="TCJ20247.1"/>
    </source>
</evidence>
<dbReference type="InterPro" id="IPR003660">
    <property type="entry name" value="HAMP_dom"/>
</dbReference>
<dbReference type="Proteomes" id="UP000295443">
    <property type="component" value="Unassembled WGS sequence"/>
</dbReference>
<feature type="transmembrane region" description="Helical" evidence="11">
    <location>
        <begin position="12"/>
        <end position="33"/>
    </location>
</feature>
<organism evidence="14 15">
    <name type="scientific">Parasulfuritortus cantonensis</name>
    <dbReference type="NCBI Taxonomy" id="2528202"/>
    <lineage>
        <taxon>Bacteria</taxon>
        <taxon>Pseudomonadati</taxon>
        <taxon>Pseudomonadota</taxon>
        <taxon>Betaproteobacteria</taxon>
        <taxon>Nitrosomonadales</taxon>
        <taxon>Thiobacillaceae</taxon>
        <taxon>Parasulfuritortus</taxon>
    </lineage>
</organism>
<reference evidence="14 15" key="1">
    <citation type="submission" date="2019-03" db="EMBL/GenBank/DDBJ databases">
        <title>Genome sequence of Thiobacillaceae bacterium LSR1, a sulfur-oxidizing bacterium isolated from freshwater sediment.</title>
        <authorList>
            <person name="Li S."/>
        </authorList>
    </citation>
    <scope>NUCLEOTIDE SEQUENCE [LARGE SCALE GENOMIC DNA]</scope>
    <source>
        <strain evidence="14 15">LSR1</strain>
    </source>
</reference>
<feature type="domain" description="Histidine kinase" evidence="12">
    <location>
        <begin position="218"/>
        <end position="422"/>
    </location>
</feature>
<evidence type="ECO:0000313" key="15">
    <source>
        <dbReference type="Proteomes" id="UP000295443"/>
    </source>
</evidence>
<proteinExistence type="predicted"/>
<dbReference type="SMART" id="SM00388">
    <property type="entry name" value="HisKA"/>
    <property type="match status" value="1"/>
</dbReference>
<dbReference type="EC" id="2.7.13.3" evidence="3"/>
<evidence type="ECO:0000256" key="1">
    <source>
        <dbReference type="ARBA" id="ARBA00000085"/>
    </source>
</evidence>
<evidence type="ECO:0000259" key="13">
    <source>
        <dbReference type="PROSITE" id="PS50885"/>
    </source>
</evidence>
<dbReference type="SMART" id="SM00304">
    <property type="entry name" value="HAMP"/>
    <property type="match status" value="1"/>
</dbReference>
<evidence type="ECO:0000256" key="10">
    <source>
        <dbReference type="ARBA" id="ARBA00023136"/>
    </source>
</evidence>
<protein>
    <recommendedName>
        <fullName evidence="3">histidine kinase</fullName>
        <ecNumber evidence="3">2.7.13.3</ecNumber>
    </recommendedName>
</protein>
<comment type="caution">
    <text evidence="14">The sequence shown here is derived from an EMBL/GenBank/DDBJ whole genome shotgun (WGS) entry which is preliminary data.</text>
</comment>
<keyword evidence="7 14" id="KW-0418">Kinase</keyword>
<dbReference type="InterPro" id="IPR036097">
    <property type="entry name" value="HisK_dim/P_sf"/>
</dbReference>
<evidence type="ECO:0000259" key="12">
    <source>
        <dbReference type="PROSITE" id="PS50109"/>
    </source>
</evidence>
<dbReference type="InterPro" id="IPR004358">
    <property type="entry name" value="Sig_transdc_His_kin-like_C"/>
</dbReference>
<keyword evidence="5" id="KW-0808">Transferase</keyword>
<dbReference type="PANTHER" id="PTHR45436">
    <property type="entry name" value="SENSOR HISTIDINE KINASE YKOH"/>
    <property type="match status" value="1"/>
</dbReference>
<evidence type="ECO:0000256" key="5">
    <source>
        <dbReference type="ARBA" id="ARBA00022679"/>
    </source>
</evidence>
<dbReference type="Gene3D" id="1.10.287.130">
    <property type="match status" value="1"/>
</dbReference>
<dbReference type="SUPFAM" id="SSF55874">
    <property type="entry name" value="ATPase domain of HSP90 chaperone/DNA topoisomerase II/histidine kinase"/>
    <property type="match status" value="1"/>
</dbReference>
<dbReference type="Gene3D" id="3.30.565.10">
    <property type="entry name" value="Histidine kinase-like ATPase, C-terminal domain"/>
    <property type="match status" value="1"/>
</dbReference>
<dbReference type="InterPro" id="IPR003661">
    <property type="entry name" value="HisK_dim/P_dom"/>
</dbReference>
<evidence type="ECO:0000256" key="3">
    <source>
        <dbReference type="ARBA" id="ARBA00012438"/>
    </source>
</evidence>
<dbReference type="RefSeq" id="WP_131444395.1">
    <property type="nucleotide sequence ID" value="NZ_SJZB01000002.1"/>
</dbReference>
<dbReference type="Pfam" id="PF02518">
    <property type="entry name" value="HATPase_c"/>
    <property type="match status" value="1"/>
</dbReference>
<dbReference type="InterPro" id="IPR003594">
    <property type="entry name" value="HATPase_dom"/>
</dbReference>
<dbReference type="SMART" id="SM00387">
    <property type="entry name" value="HATPase_c"/>
    <property type="match status" value="1"/>
</dbReference>
<keyword evidence="10 11" id="KW-0472">Membrane</keyword>
<evidence type="ECO:0000256" key="11">
    <source>
        <dbReference type="SAM" id="Phobius"/>
    </source>
</evidence>
<feature type="transmembrane region" description="Helical" evidence="11">
    <location>
        <begin position="133"/>
        <end position="156"/>
    </location>
</feature>
<dbReference type="InterPro" id="IPR050428">
    <property type="entry name" value="TCS_sensor_his_kinase"/>
</dbReference>